<evidence type="ECO:0000313" key="1">
    <source>
        <dbReference type="EMBL" id="OJG45274.1"/>
    </source>
</evidence>
<sequence>MDNENRDYFILPAHMTGRQKDIYFQFERMDNELIFKGIHTKRNGYEAS</sequence>
<organism evidence="1 2">
    <name type="scientific">Enterococcus hermanniensis</name>
    <dbReference type="NCBI Taxonomy" id="249189"/>
    <lineage>
        <taxon>Bacteria</taxon>
        <taxon>Bacillati</taxon>
        <taxon>Bacillota</taxon>
        <taxon>Bacilli</taxon>
        <taxon>Lactobacillales</taxon>
        <taxon>Enterococcaceae</taxon>
        <taxon>Enterococcus</taxon>
    </lineage>
</organism>
<reference evidence="1 2" key="1">
    <citation type="submission" date="2014-12" db="EMBL/GenBank/DDBJ databases">
        <title>Draft genome sequences of 29 type strains of Enterococci.</title>
        <authorList>
            <person name="Zhong Z."/>
            <person name="Sun Z."/>
            <person name="Liu W."/>
            <person name="Zhang W."/>
            <person name="Zhang H."/>
        </authorList>
    </citation>
    <scope>NUCLEOTIDE SEQUENCE [LARGE SCALE GENOMIC DNA]</scope>
    <source>
        <strain evidence="1 2">DSM 17122</strain>
    </source>
</reference>
<dbReference type="Pfam" id="PF19385">
    <property type="entry name" value="DUF5960"/>
    <property type="match status" value="1"/>
</dbReference>
<dbReference type="AlphaFoldDB" id="A0A1L8TMF4"/>
<keyword evidence="2" id="KW-1185">Reference proteome</keyword>
<dbReference type="Proteomes" id="UP000182077">
    <property type="component" value="Unassembled WGS sequence"/>
</dbReference>
<gene>
    <name evidence="1" type="ORF">RV04_GL002322</name>
</gene>
<protein>
    <submittedName>
        <fullName evidence="1">Uncharacterized protein</fullName>
    </submittedName>
</protein>
<accession>A0A1L8TMF4</accession>
<dbReference type="InterPro" id="IPR046004">
    <property type="entry name" value="DUF5960"/>
</dbReference>
<proteinExistence type="predicted"/>
<comment type="caution">
    <text evidence="1">The sequence shown here is derived from an EMBL/GenBank/DDBJ whole genome shotgun (WGS) entry which is preliminary data.</text>
</comment>
<name>A0A1L8TMF4_9ENTE</name>
<dbReference type="EMBL" id="JXKQ01000007">
    <property type="protein sequence ID" value="OJG45274.1"/>
    <property type="molecule type" value="Genomic_DNA"/>
</dbReference>
<evidence type="ECO:0000313" key="2">
    <source>
        <dbReference type="Proteomes" id="UP000182077"/>
    </source>
</evidence>